<protein>
    <recommendedName>
        <fullName evidence="3">Calcium channel flower</fullName>
    </recommendedName>
</protein>
<feature type="transmembrane region" description="Helical" evidence="13">
    <location>
        <begin position="119"/>
        <end position="138"/>
    </location>
</feature>
<keyword evidence="5" id="KW-0407">Ion channel</keyword>
<evidence type="ECO:0000256" key="5">
    <source>
        <dbReference type="ARBA" id="ARBA00022673"/>
    </source>
</evidence>
<comment type="subunit">
    <text evidence="12">Homomultimer. Associates with the dally/ magu complex.</text>
</comment>
<keyword evidence="4" id="KW-0406">Ion transport</keyword>
<accession>A0A914YJR1</accession>
<keyword evidence="8 13" id="KW-0472">Membrane</keyword>
<reference evidence="15" key="1">
    <citation type="submission" date="2022-11" db="UniProtKB">
        <authorList>
            <consortium name="WormBaseParasite"/>
        </authorList>
    </citation>
    <scope>IDENTIFICATION</scope>
</reference>
<dbReference type="PANTHER" id="PTHR13314">
    <property type="entry name" value="CALCIUM CHANNEL FLOWER HOMOLOG"/>
    <property type="match status" value="1"/>
</dbReference>
<dbReference type="GO" id="GO:0016192">
    <property type="term" value="P:vesicle-mediated transport"/>
    <property type="evidence" value="ECO:0007669"/>
    <property type="project" value="TreeGrafter"/>
</dbReference>
<keyword evidence="7 13" id="KW-1133">Transmembrane helix</keyword>
<keyword evidence="6 13" id="KW-0812">Transmembrane</keyword>
<evidence type="ECO:0000256" key="7">
    <source>
        <dbReference type="ARBA" id="ARBA00022989"/>
    </source>
</evidence>
<proteinExistence type="inferred from homology"/>
<keyword evidence="10" id="KW-0968">Cytoplasmic vesicle</keyword>
<dbReference type="SMART" id="SM01077">
    <property type="entry name" value="Cg6151-P"/>
    <property type="match status" value="1"/>
</dbReference>
<feature type="transmembrane region" description="Helical" evidence="13">
    <location>
        <begin position="32"/>
        <end position="59"/>
    </location>
</feature>
<dbReference type="PANTHER" id="PTHR13314:SF2">
    <property type="entry name" value="CALCIUM CHANNEL FLOWER HOMOLOG"/>
    <property type="match status" value="1"/>
</dbReference>
<evidence type="ECO:0000256" key="4">
    <source>
        <dbReference type="ARBA" id="ARBA00022568"/>
    </source>
</evidence>
<evidence type="ECO:0000313" key="14">
    <source>
        <dbReference type="Proteomes" id="UP000887577"/>
    </source>
</evidence>
<keyword evidence="14" id="KW-1185">Reference proteome</keyword>
<evidence type="ECO:0000256" key="12">
    <source>
        <dbReference type="ARBA" id="ARBA00046506"/>
    </source>
</evidence>
<evidence type="ECO:0000256" key="9">
    <source>
        <dbReference type="ARBA" id="ARBA00023273"/>
    </source>
</evidence>
<dbReference type="Pfam" id="PF10233">
    <property type="entry name" value="Cg6151-P"/>
    <property type="match status" value="1"/>
</dbReference>
<organism evidence="14 15">
    <name type="scientific">Panagrolaimus superbus</name>
    <dbReference type="NCBI Taxonomy" id="310955"/>
    <lineage>
        <taxon>Eukaryota</taxon>
        <taxon>Metazoa</taxon>
        <taxon>Ecdysozoa</taxon>
        <taxon>Nematoda</taxon>
        <taxon>Chromadorea</taxon>
        <taxon>Rhabditida</taxon>
        <taxon>Tylenchina</taxon>
        <taxon>Panagrolaimomorpha</taxon>
        <taxon>Panagrolaimoidea</taxon>
        <taxon>Panagrolaimidae</taxon>
        <taxon>Panagrolaimus</taxon>
    </lineage>
</organism>
<keyword evidence="4" id="KW-0813">Transport</keyword>
<evidence type="ECO:0000256" key="3">
    <source>
        <dbReference type="ARBA" id="ARBA00016120"/>
    </source>
</evidence>
<dbReference type="InterPro" id="IPR019365">
    <property type="entry name" value="TVP18/Ca-channel_flower"/>
</dbReference>
<keyword evidence="5" id="KW-0107">Calcium channel</keyword>
<evidence type="ECO:0000256" key="13">
    <source>
        <dbReference type="SAM" id="Phobius"/>
    </source>
</evidence>
<evidence type="ECO:0000256" key="6">
    <source>
        <dbReference type="ARBA" id="ARBA00022692"/>
    </source>
</evidence>
<comment type="similarity">
    <text evidence="2">Belongs to the calcium channel flower family.</text>
</comment>
<dbReference type="Proteomes" id="UP000887577">
    <property type="component" value="Unplaced"/>
</dbReference>
<sequence length="173" mass="18339">MGAAASAQAQMQQEHDANAAFPWWIRYLAKGLGIIGGFVAMFFAILGLLSFSATCILAVLLQLAAGFLTIALEAPFCCTFVDFIEKIAVFSESRAYWQKSALYCGMGLVPILLCAELNTILGAGMIFASGVVYGFMALGKKADRSMMMGSHGTANPAWSPSIPTPAPVTVNMP</sequence>
<dbReference type="GO" id="GO:0030672">
    <property type="term" value="C:synaptic vesicle membrane"/>
    <property type="evidence" value="ECO:0007669"/>
    <property type="project" value="UniProtKB-SubCell"/>
</dbReference>
<evidence type="ECO:0000256" key="2">
    <source>
        <dbReference type="ARBA" id="ARBA00010023"/>
    </source>
</evidence>
<evidence type="ECO:0000256" key="1">
    <source>
        <dbReference type="ARBA" id="ARBA00004644"/>
    </source>
</evidence>
<dbReference type="GO" id="GO:0005262">
    <property type="term" value="F:calcium channel activity"/>
    <property type="evidence" value="ECO:0007669"/>
    <property type="project" value="UniProtKB-KW"/>
</dbReference>
<evidence type="ECO:0000313" key="15">
    <source>
        <dbReference type="WBParaSite" id="PSU_v2.g19555.t1"/>
    </source>
</evidence>
<keyword evidence="9" id="KW-0966">Cell projection</keyword>
<keyword evidence="4" id="KW-0109">Calcium transport</keyword>
<evidence type="ECO:0000256" key="10">
    <source>
        <dbReference type="ARBA" id="ARBA00023329"/>
    </source>
</evidence>
<comment type="subcellular location">
    <subcellularLocation>
        <location evidence="1">Cytoplasmic vesicle</location>
        <location evidence="1">Secretory vesicle</location>
        <location evidence="1">Synaptic vesicle membrane</location>
        <topology evidence="1">Multi-pass membrane protein</topology>
    </subcellularLocation>
    <subcellularLocation>
        <location evidence="11">Presynaptic cell membrane</location>
    </subcellularLocation>
</comment>
<dbReference type="WBParaSite" id="PSU_v2.g19555.t1">
    <property type="protein sequence ID" value="PSU_v2.g19555.t1"/>
    <property type="gene ID" value="PSU_v2.g19555"/>
</dbReference>
<evidence type="ECO:0000256" key="8">
    <source>
        <dbReference type="ARBA" id="ARBA00023136"/>
    </source>
</evidence>
<dbReference type="AlphaFoldDB" id="A0A914YJR1"/>
<dbReference type="GO" id="GO:0042734">
    <property type="term" value="C:presynaptic membrane"/>
    <property type="evidence" value="ECO:0007669"/>
    <property type="project" value="UniProtKB-SubCell"/>
</dbReference>
<keyword evidence="4" id="KW-0106">Calcium</keyword>
<name>A0A914YJR1_9BILA</name>
<evidence type="ECO:0000256" key="11">
    <source>
        <dbReference type="ARBA" id="ARBA00034111"/>
    </source>
</evidence>